<dbReference type="Gene3D" id="3.30.70.1820">
    <property type="entry name" value="L1 transposable element, RRM domain"/>
    <property type="match status" value="1"/>
</dbReference>
<protein>
    <recommendedName>
        <fullName evidence="3">Caspase family p20 domain-containing protein</fullName>
    </recommendedName>
</protein>
<dbReference type="EMBL" id="CAJPWZ010000548">
    <property type="protein sequence ID" value="CAG2196177.1"/>
    <property type="molecule type" value="Genomic_DNA"/>
</dbReference>
<dbReference type="PANTHER" id="PTHR47510">
    <property type="entry name" value="REVERSE TRANSCRIPTASE DOMAIN-CONTAINING PROTEIN"/>
    <property type="match status" value="1"/>
</dbReference>
<evidence type="ECO:0000259" key="3">
    <source>
        <dbReference type="PROSITE" id="PS50208"/>
    </source>
</evidence>
<dbReference type="OrthoDB" id="7477812at2759"/>
<feature type="domain" description="Caspase family p20" evidence="3">
    <location>
        <begin position="667"/>
        <end position="758"/>
    </location>
</feature>
<dbReference type="SMART" id="SM00115">
    <property type="entry name" value="CASc"/>
    <property type="match status" value="1"/>
</dbReference>
<dbReference type="PROSITE" id="PS50208">
    <property type="entry name" value="CASPASE_P20"/>
    <property type="match status" value="2"/>
</dbReference>
<evidence type="ECO:0000313" key="4">
    <source>
        <dbReference type="EMBL" id="CAG2196177.1"/>
    </source>
</evidence>
<evidence type="ECO:0000256" key="1">
    <source>
        <dbReference type="ARBA" id="ARBA00010134"/>
    </source>
</evidence>
<accession>A0A8S3QIL3</accession>
<comment type="caution">
    <text evidence="4">The sequence shown here is derived from an EMBL/GenBank/DDBJ whole genome shotgun (WGS) entry which is preliminary data.</text>
</comment>
<dbReference type="Proteomes" id="UP000683360">
    <property type="component" value="Unassembled WGS sequence"/>
</dbReference>
<organism evidence="4 5">
    <name type="scientific">Mytilus edulis</name>
    <name type="common">Blue mussel</name>
    <dbReference type="NCBI Taxonomy" id="6550"/>
    <lineage>
        <taxon>Eukaryota</taxon>
        <taxon>Metazoa</taxon>
        <taxon>Spiralia</taxon>
        <taxon>Lophotrochozoa</taxon>
        <taxon>Mollusca</taxon>
        <taxon>Bivalvia</taxon>
        <taxon>Autobranchia</taxon>
        <taxon>Pteriomorphia</taxon>
        <taxon>Mytilida</taxon>
        <taxon>Mytiloidea</taxon>
        <taxon>Mytilidae</taxon>
        <taxon>Mytilinae</taxon>
        <taxon>Mytilus</taxon>
    </lineage>
</organism>
<feature type="compositionally biased region" description="Low complexity" evidence="2">
    <location>
        <begin position="914"/>
        <end position="928"/>
    </location>
</feature>
<proteinExistence type="inferred from homology"/>
<dbReference type="AlphaFoldDB" id="A0A8S3QIL3"/>
<feature type="domain" description="Caspase family p20" evidence="3">
    <location>
        <begin position="953"/>
        <end position="1095"/>
    </location>
</feature>
<reference evidence="4" key="1">
    <citation type="submission" date="2021-03" db="EMBL/GenBank/DDBJ databases">
        <authorList>
            <person name="Bekaert M."/>
        </authorList>
    </citation>
    <scope>NUCLEOTIDE SEQUENCE</scope>
</reference>
<gene>
    <name evidence="4" type="ORF">MEDL_11062</name>
</gene>
<dbReference type="Gene3D" id="3.40.50.1460">
    <property type="match status" value="2"/>
</dbReference>
<comment type="similarity">
    <text evidence="1">Belongs to the peptidase C14A family.</text>
</comment>
<evidence type="ECO:0000256" key="2">
    <source>
        <dbReference type="SAM" id="MobiDB-lite"/>
    </source>
</evidence>
<keyword evidence="5" id="KW-1185">Reference proteome</keyword>
<dbReference type="InterPro" id="IPR001309">
    <property type="entry name" value="Pept_C14_p20"/>
</dbReference>
<feature type="compositionally biased region" description="Basic and acidic residues" evidence="2">
    <location>
        <begin position="866"/>
        <end position="881"/>
    </location>
</feature>
<dbReference type="Pfam" id="PF00656">
    <property type="entry name" value="Peptidase_C14"/>
    <property type="match status" value="2"/>
</dbReference>
<dbReference type="SUPFAM" id="SSF52129">
    <property type="entry name" value="Caspase-like"/>
    <property type="match status" value="2"/>
</dbReference>
<dbReference type="InterPro" id="IPR011600">
    <property type="entry name" value="Pept_C14_caspase"/>
</dbReference>
<feature type="region of interest" description="Disordered" evidence="2">
    <location>
        <begin position="855"/>
        <end position="932"/>
    </location>
</feature>
<sequence length="1157" mass="133223">MSQLQQQITSFISTAKVDKLSAKNTNNAEESAFTEKTGDKQNIINPAKRLHSCLSSSSDHSICIENELDEIKQSLKNVPKKSDLTEILTEIFKHLSKTLKKQIKKEIMSEVKSEVEKLKTNYDSKISHLHDKLNTIEFENGNLLEKNASLHSDLRKMREVVDENNKKATESVRLGNWNEQYSRKKNVKIYHLPENRNEDLPHSLLNELKNQVKLDINPSEVVAMHRIPGKEGSPRPVLIKFLRMDTKISLLRKKKAINEALKVRIGDDITKLNQGLLNRLYQHDNVISSWYFNGHVYGSDEEGTRHRQIRDFKRADYEGLKNQLNDTDWDDVVFNSNNINDVYMNFVKTFESTVNRYIPTKTITVRPNDKPFMNNLIRNKIRHRNRIHHKAKTSNNPDHWKKFREIRNEIISLVRKAKEDYKCKLTSQLIDKNIPPGKWWRIAKSVSNFTKNRDSPPFLEHDGQIFIHPLDKSEILNNHFADIANIDIEPEIPDNNEPPPCHLNKFVITEKEILDQLKILNVNKPAGPDGISPRILKEVASFISKPLTKLFNMSLSVKQVPLYDQADASGLYPEDPSSQGRQQPAYKDLKTHVITEIADIRDDEFNSQTYKTCENVGKAVIVSNFMDGYVPTGKRDLAFRPYATGDCEKLENALRRIGFQPLEKNQDSMVYKNLTKSQFIALYSKVAKEINYRPKGQEGYTSVLFLVMSYGRSGLIRCHREPEEKGDHPFVEQKHLQEAFQPQNNHSLALKPKLFIIQTIPEATSEADAIGGTEVTTTKRIPREADFLTYACDQYCIKENNVFIDSVVHVLNNLAKEKEERKPAMEIQKVLIRMNKHYKDTRKYKKRETGAVSFFTTSVSQKRDRRTSGKQEETTREREEVDTQGGDNQMDSKHTKGGYDQADTQGRQEDPSSKKLQQQDLKQSQNDKTPSVKDIKVMREEEFNSPRYNTCGNIGKAVIVSNFMEGWKAGTGDHLVARSYAKKDCEELEKSLKSLGFKPLDENEGKMVYKNLTKSQFKDLYKKAATKINYRPKEGEGYTCVLFFVMSYGKPGLIQCHKEGAEIKHPYVEQKDLQEAFQPQHNPSLALKPKFFIIQTIPEPDNKPDDVSSEDEEVKTTRRIPREADFLTYASDDYCIQGGDNYFIKAVVRSFRQSSQR</sequence>
<dbReference type="GO" id="GO:0004197">
    <property type="term" value="F:cysteine-type endopeptidase activity"/>
    <property type="evidence" value="ECO:0007669"/>
    <property type="project" value="InterPro"/>
</dbReference>
<dbReference type="PANTHER" id="PTHR47510:SF3">
    <property type="entry name" value="ENDO_EXONUCLEASE_PHOSPHATASE DOMAIN-CONTAINING PROTEIN"/>
    <property type="match status" value="1"/>
</dbReference>
<dbReference type="GO" id="GO:0006508">
    <property type="term" value="P:proteolysis"/>
    <property type="evidence" value="ECO:0007669"/>
    <property type="project" value="InterPro"/>
</dbReference>
<dbReference type="InterPro" id="IPR015917">
    <property type="entry name" value="Pept_C14A"/>
</dbReference>
<dbReference type="InterPro" id="IPR029030">
    <property type="entry name" value="Caspase-like_dom_sf"/>
</dbReference>
<evidence type="ECO:0000313" key="5">
    <source>
        <dbReference type="Proteomes" id="UP000683360"/>
    </source>
</evidence>
<name>A0A8S3QIL3_MYTED</name>